<evidence type="ECO:0000313" key="2">
    <source>
        <dbReference type="EMBL" id="KAJ1129137.1"/>
    </source>
</evidence>
<reference evidence="2" key="1">
    <citation type="journal article" date="2022" name="bioRxiv">
        <title>Sequencing and chromosome-scale assembly of the giantPleurodeles waltlgenome.</title>
        <authorList>
            <person name="Brown T."/>
            <person name="Elewa A."/>
            <person name="Iarovenko S."/>
            <person name="Subramanian E."/>
            <person name="Araus A.J."/>
            <person name="Petzold A."/>
            <person name="Susuki M."/>
            <person name="Suzuki K.-i.T."/>
            <person name="Hayashi T."/>
            <person name="Toyoda A."/>
            <person name="Oliveira C."/>
            <person name="Osipova E."/>
            <person name="Leigh N.D."/>
            <person name="Simon A."/>
            <person name="Yun M.H."/>
        </authorList>
    </citation>
    <scope>NUCLEOTIDE SEQUENCE</scope>
    <source>
        <strain evidence="2">20211129_DDA</strain>
        <tissue evidence="2">Liver</tissue>
    </source>
</reference>
<evidence type="ECO:0000313" key="3">
    <source>
        <dbReference type="Proteomes" id="UP001066276"/>
    </source>
</evidence>
<proteinExistence type="predicted"/>
<dbReference type="Proteomes" id="UP001066276">
    <property type="component" value="Chromosome 7"/>
</dbReference>
<keyword evidence="3" id="KW-1185">Reference proteome</keyword>
<dbReference type="EMBL" id="JANPWB010000011">
    <property type="protein sequence ID" value="KAJ1129137.1"/>
    <property type="molecule type" value="Genomic_DNA"/>
</dbReference>
<evidence type="ECO:0000256" key="1">
    <source>
        <dbReference type="SAM" id="MobiDB-lite"/>
    </source>
</evidence>
<feature type="region of interest" description="Disordered" evidence="1">
    <location>
        <begin position="28"/>
        <end position="80"/>
    </location>
</feature>
<protein>
    <submittedName>
        <fullName evidence="2">Uncharacterized protein</fullName>
    </submittedName>
</protein>
<organism evidence="2 3">
    <name type="scientific">Pleurodeles waltl</name>
    <name type="common">Iberian ribbed newt</name>
    <dbReference type="NCBI Taxonomy" id="8319"/>
    <lineage>
        <taxon>Eukaryota</taxon>
        <taxon>Metazoa</taxon>
        <taxon>Chordata</taxon>
        <taxon>Craniata</taxon>
        <taxon>Vertebrata</taxon>
        <taxon>Euteleostomi</taxon>
        <taxon>Amphibia</taxon>
        <taxon>Batrachia</taxon>
        <taxon>Caudata</taxon>
        <taxon>Salamandroidea</taxon>
        <taxon>Salamandridae</taxon>
        <taxon>Pleurodelinae</taxon>
        <taxon>Pleurodeles</taxon>
    </lineage>
</organism>
<accession>A0AAV7PPH8</accession>
<sequence length="139" mass="14864">MRQAAPVRQQVGRGREVPAIHAVWGEVPRGAPSTQRPGTAAGRWGKRSPRGGEMSGLRWVPRGGAEGHTVLPRPLPGGRAAEEGSGLIVVELQWREEEQSAGGTAGTKSTHRVPPTTSVNTHLHGGKSTHIYVRYILDT</sequence>
<name>A0AAV7PPH8_PLEWA</name>
<gene>
    <name evidence="2" type="ORF">NDU88_007508</name>
</gene>
<comment type="caution">
    <text evidence="2">The sequence shown here is derived from an EMBL/GenBank/DDBJ whole genome shotgun (WGS) entry which is preliminary data.</text>
</comment>
<feature type="region of interest" description="Disordered" evidence="1">
    <location>
        <begin position="97"/>
        <end position="124"/>
    </location>
</feature>
<dbReference type="AlphaFoldDB" id="A0AAV7PPH8"/>